<feature type="compositionally biased region" description="Basic and acidic residues" evidence="3">
    <location>
        <begin position="110"/>
        <end position="126"/>
    </location>
</feature>
<dbReference type="PROSITE" id="PS51667">
    <property type="entry name" value="WRC"/>
    <property type="match status" value="1"/>
</dbReference>
<proteinExistence type="predicted"/>
<gene>
    <name evidence="5" type="ORF">Taro_034644</name>
</gene>
<evidence type="ECO:0000313" key="5">
    <source>
        <dbReference type="EMBL" id="MQM01886.1"/>
    </source>
</evidence>
<feature type="domain" description="WRC" evidence="4">
    <location>
        <begin position="165"/>
        <end position="209"/>
    </location>
</feature>
<dbReference type="InterPro" id="IPR014977">
    <property type="entry name" value="WRC_dom"/>
</dbReference>
<feature type="region of interest" description="Disordered" evidence="3">
    <location>
        <begin position="30"/>
        <end position="162"/>
    </location>
</feature>
<dbReference type="Proteomes" id="UP000652761">
    <property type="component" value="Unassembled WGS sequence"/>
</dbReference>
<feature type="non-terminal residue" evidence="5">
    <location>
        <position position="323"/>
    </location>
</feature>
<feature type="region of interest" description="Disordered" evidence="3">
    <location>
        <begin position="253"/>
        <end position="323"/>
    </location>
</feature>
<reference evidence="5" key="1">
    <citation type="submission" date="2017-07" db="EMBL/GenBank/DDBJ databases">
        <title>Taro Niue Genome Assembly and Annotation.</title>
        <authorList>
            <person name="Atibalentja N."/>
            <person name="Keating K."/>
            <person name="Fields C.J."/>
        </authorList>
    </citation>
    <scope>NUCLEOTIDE SEQUENCE</scope>
    <source>
        <strain evidence="5">Niue_2</strain>
        <tissue evidence="5">Leaf</tissue>
    </source>
</reference>
<sequence>RNSLQEKTRKPCSSLVEGCACIISSVLLPPPTMRIRRRARDVVQPSTTPSSPGFSLSAAPPVSSPRGSSPSRSGAAAPADVKLPPPPAPFEVDGSTWEATPLGPHPPPHGQDRQGEENERGDDATEKRKRGADVVAEAGHDVPAQVSSSTKANQEGQQHGEDEAKAAITVCKKGDGKGWRCKREAQPGCSLCQYHLAKLRSYSRKKKRTESATPPPETPAATTGDPLQRAARRRNKELGESKGAVLSGGFYYYSGFGPRWGKSRRDRAEDGRADAADGGASGARRHVDRLDDGDAAVAEEDYGHGDANGDGKPWKSRSLSSLL</sequence>
<feature type="compositionally biased region" description="Low complexity" evidence="3">
    <location>
        <begin position="57"/>
        <end position="82"/>
    </location>
</feature>
<feature type="compositionally biased region" description="Basic and acidic residues" evidence="3">
    <location>
        <begin position="301"/>
        <end position="313"/>
    </location>
</feature>
<accession>A0A843W1F3</accession>
<protein>
    <recommendedName>
        <fullName evidence="4">WRC domain-containing protein</fullName>
    </recommendedName>
</protein>
<keyword evidence="1" id="KW-0539">Nucleus</keyword>
<evidence type="ECO:0000256" key="3">
    <source>
        <dbReference type="SAM" id="MobiDB-lite"/>
    </source>
</evidence>
<organism evidence="5 6">
    <name type="scientific">Colocasia esculenta</name>
    <name type="common">Wild taro</name>
    <name type="synonym">Arum esculentum</name>
    <dbReference type="NCBI Taxonomy" id="4460"/>
    <lineage>
        <taxon>Eukaryota</taxon>
        <taxon>Viridiplantae</taxon>
        <taxon>Streptophyta</taxon>
        <taxon>Embryophyta</taxon>
        <taxon>Tracheophyta</taxon>
        <taxon>Spermatophyta</taxon>
        <taxon>Magnoliopsida</taxon>
        <taxon>Liliopsida</taxon>
        <taxon>Araceae</taxon>
        <taxon>Aroideae</taxon>
        <taxon>Colocasieae</taxon>
        <taxon>Colocasia</taxon>
    </lineage>
</organism>
<dbReference type="Pfam" id="PF08879">
    <property type="entry name" value="WRC"/>
    <property type="match status" value="1"/>
</dbReference>
<evidence type="ECO:0000256" key="2">
    <source>
        <dbReference type="PROSITE-ProRule" id="PRU01002"/>
    </source>
</evidence>
<comment type="caution">
    <text evidence="2">Lacks conserved residue(s) required for the propagation of feature annotation.</text>
</comment>
<keyword evidence="6" id="KW-1185">Reference proteome</keyword>
<dbReference type="OrthoDB" id="787182at2759"/>
<comment type="caution">
    <text evidence="5">The sequence shown here is derived from an EMBL/GenBank/DDBJ whole genome shotgun (WGS) entry which is preliminary data.</text>
</comment>
<dbReference type="PANTHER" id="PTHR34680:SF3">
    <property type="entry name" value="EXPRESSED PROTEIN"/>
    <property type="match status" value="1"/>
</dbReference>
<feature type="compositionally biased region" description="Polar residues" evidence="3">
    <location>
        <begin position="145"/>
        <end position="157"/>
    </location>
</feature>
<evidence type="ECO:0000259" key="4">
    <source>
        <dbReference type="PROSITE" id="PS51667"/>
    </source>
</evidence>
<evidence type="ECO:0000256" key="1">
    <source>
        <dbReference type="ARBA" id="ARBA00023242"/>
    </source>
</evidence>
<evidence type="ECO:0000313" key="6">
    <source>
        <dbReference type="Proteomes" id="UP000652761"/>
    </source>
</evidence>
<dbReference type="EMBL" id="NMUH01002751">
    <property type="protein sequence ID" value="MQM01886.1"/>
    <property type="molecule type" value="Genomic_DNA"/>
</dbReference>
<dbReference type="PANTHER" id="PTHR34680">
    <property type="entry name" value="EXPRESSED PROTEIN"/>
    <property type="match status" value="1"/>
</dbReference>
<feature type="compositionally biased region" description="Polar residues" evidence="3">
    <location>
        <begin position="44"/>
        <end position="54"/>
    </location>
</feature>
<feature type="compositionally biased region" description="Basic and acidic residues" evidence="3">
    <location>
        <begin position="266"/>
        <end position="275"/>
    </location>
</feature>
<name>A0A843W1F3_COLES</name>
<feature type="region of interest" description="Disordered" evidence="3">
    <location>
        <begin position="202"/>
        <end position="240"/>
    </location>
</feature>
<feature type="compositionally biased region" description="Acidic residues" evidence="3">
    <location>
        <begin position="291"/>
        <end position="300"/>
    </location>
</feature>
<dbReference type="AlphaFoldDB" id="A0A843W1F3"/>